<keyword evidence="4" id="KW-0949">S-adenosyl-L-methionine</keyword>
<dbReference type="CDD" id="cd02440">
    <property type="entry name" value="AdoMet_MTases"/>
    <property type="match status" value="1"/>
</dbReference>
<name>A0A3N4H030_9ACTN</name>
<feature type="domain" description="Polyketide synthase-like methyltransferase" evidence="7">
    <location>
        <begin position="168"/>
        <end position="429"/>
    </location>
</feature>
<dbReference type="InterPro" id="IPR050723">
    <property type="entry name" value="CFA/CMAS"/>
</dbReference>
<keyword evidence="3 8" id="KW-0808">Transferase</keyword>
<dbReference type="SUPFAM" id="SSF53335">
    <property type="entry name" value="S-adenosyl-L-methionine-dependent methyltransferases"/>
    <property type="match status" value="1"/>
</dbReference>
<dbReference type="EMBL" id="RKMH01000011">
    <property type="protein sequence ID" value="RPA58574.1"/>
    <property type="molecule type" value="Genomic_DNA"/>
</dbReference>
<dbReference type="InterPro" id="IPR003333">
    <property type="entry name" value="CMAS"/>
</dbReference>
<comment type="similarity">
    <text evidence="1">Belongs to the CFA/CMAS family.</text>
</comment>
<dbReference type="Pfam" id="PF02353">
    <property type="entry name" value="CMAS"/>
    <property type="match status" value="1"/>
</dbReference>
<dbReference type="SMART" id="SM00828">
    <property type="entry name" value="PKS_MT"/>
    <property type="match status" value="1"/>
</dbReference>
<accession>A0A3N4H030</accession>
<dbReference type="GO" id="GO:0008610">
    <property type="term" value="P:lipid biosynthetic process"/>
    <property type="evidence" value="ECO:0007669"/>
    <property type="project" value="InterPro"/>
</dbReference>
<reference evidence="8 9" key="1">
    <citation type="submission" date="2018-11" db="EMBL/GenBank/DDBJ databases">
        <title>Draft genome sequence of Gordonia sp. RS15-1S isolated from rice stems.</title>
        <authorList>
            <person name="Muangham S."/>
        </authorList>
    </citation>
    <scope>NUCLEOTIDE SEQUENCE [LARGE SCALE GENOMIC DNA]</scope>
    <source>
        <strain evidence="8 9">RS15-1S</strain>
    </source>
</reference>
<dbReference type="InterPro" id="IPR020803">
    <property type="entry name" value="MeTfrase_dom"/>
</dbReference>
<evidence type="ECO:0000256" key="2">
    <source>
        <dbReference type="ARBA" id="ARBA00022603"/>
    </source>
</evidence>
<dbReference type="PIRSF" id="PIRSF003085">
    <property type="entry name" value="CMAS"/>
    <property type="match status" value="1"/>
</dbReference>
<evidence type="ECO:0000256" key="3">
    <source>
        <dbReference type="ARBA" id="ARBA00022679"/>
    </source>
</evidence>
<evidence type="ECO:0000256" key="5">
    <source>
        <dbReference type="ARBA" id="ARBA00023098"/>
    </source>
</evidence>
<keyword evidence="5" id="KW-0443">Lipid metabolism</keyword>
<evidence type="ECO:0000256" key="4">
    <source>
        <dbReference type="ARBA" id="ARBA00022691"/>
    </source>
</evidence>
<sequence>MTTYKDSAGSKTDAQQAKMTLAQVFESLVGGNLNIRVTAYDGSAAGPEDAEFGLNLVTPRGTTYLVTAPGDLGLARAYVSGDLELIGAHPGDPYGALHALAADLEFKRPSPLVLAQVARSLGIEHFKPIAPPPQEALPRWRRFAEGLRHSKARDAEVIHHHYDVSNTFYEWVLGSSMTYTCAVYPDLDASLEVAQENKYRLIFDKLRLKAGDRLLDIGCGWGGMVRYAARRGVHVLGVTLSAEQAQWAQQAIIDEGLSEFAEVRHSDYRDVTESGFDAVSSIGLTEHIGVHNYPSYFSFMRDKLRDGGMLLNHCITRPDNAKSSRAGSFIDRYVFPDGELTGSGKIISKLQDIGGVEVLHEEDFRYHYAMTLRDWNRNLVDHWDEAVEEVGEGTARLWGLYMAGCRIGFERNIVQLHHVLGVKLDDKGRHKLPLRPWWDA</sequence>
<dbReference type="OrthoDB" id="9782855at2"/>
<evidence type="ECO:0000256" key="1">
    <source>
        <dbReference type="ARBA" id="ARBA00010815"/>
    </source>
</evidence>
<dbReference type="GO" id="GO:0008168">
    <property type="term" value="F:methyltransferase activity"/>
    <property type="evidence" value="ECO:0007669"/>
    <property type="project" value="UniProtKB-KW"/>
</dbReference>
<evidence type="ECO:0000313" key="8">
    <source>
        <dbReference type="EMBL" id="RPA58574.1"/>
    </source>
</evidence>
<dbReference type="InterPro" id="IPR029063">
    <property type="entry name" value="SAM-dependent_MTases_sf"/>
</dbReference>
<protein>
    <submittedName>
        <fullName evidence="8">Methyltransferase domain-containing protein</fullName>
    </submittedName>
</protein>
<organism evidence="8 9">
    <name type="scientific">Gordonia oryzae</name>
    <dbReference type="NCBI Taxonomy" id="2487349"/>
    <lineage>
        <taxon>Bacteria</taxon>
        <taxon>Bacillati</taxon>
        <taxon>Actinomycetota</taxon>
        <taxon>Actinomycetes</taxon>
        <taxon>Mycobacteriales</taxon>
        <taxon>Gordoniaceae</taxon>
        <taxon>Gordonia</taxon>
    </lineage>
</organism>
<dbReference type="AlphaFoldDB" id="A0A3N4H030"/>
<dbReference type="Proteomes" id="UP000267536">
    <property type="component" value="Unassembled WGS sequence"/>
</dbReference>
<keyword evidence="9" id="KW-1185">Reference proteome</keyword>
<evidence type="ECO:0000259" key="7">
    <source>
        <dbReference type="SMART" id="SM00828"/>
    </source>
</evidence>
<keyword evidence="2 8" id="KW-0489">Methyltransferase</keyword>
<evidence type="ECO:0000256" key="6">
    <source>
        <dbReference type="PIRSR" id="PIRSR003085-1"/>
    </source>
</evidence>
<gene>
    <name evidence="8" type="ORF">EF294_15535</name>
</gene>
<dbReference type="PANTHER" id="PTHR43667:SF1">
    <property type="entry name" value="CYCLOPROPANE-FATTY-ACYL-PHOSPHOLIPID SYNTHASE"/>
    <property type="match status" value="1"/>
</dbReference>
<proteinExistence type="inferred from homology"/>
<feature type="active site" evidence="6">
    <location>
        <position position="405"/>
    </location>
</feature>
<dbReference type="RefSeq" id="WP_123931615.1">
    <property type="nucleotide sequence ID" value="NZ_JBPSDP010000011.1"/>
</dbReference>
<evidence type="ECO:0000313" key="9">
    <source>
        <dbReference type="Proteomes" id="UP000267536"/>
    </source>
</evidence>
<comment type="caution">
    <text evidence="8">The sequence shown here is derived from an EMBL/GenBank/DDBJ whole genome shotgun (WGS) entry which is preliminary data.</text>
</comment>
<dbReference type="PANTHER" id="PTHR43667">
    <property type="entry name" value="CYCLOPROPANE-FATTY-ACYL-PHOSPHOLIPID SYNTHASE"/>
    <property type="match status" value="1"/>
</dbReference>
<dbReference type="GO" id="GO:0032259">
    <property type="term" value="P:methylation"/>
    <property type="evidence" value="ECO:0007669"/>
    <property type="project" value="UniProtKB-KW"/>
</dbReference>
<dbReference type="Gene3D" id="3.40.50.150">
    <property type="entry name" value="Vaccinia Virus protein VP39"/>
    <property type="match status" value="1"/>
</dbReference>